<keyword evidence="2" id="KW-1185">Reference proteome</keyword>
<dbReference type="Proteomes" id="UP001497680">
    <property type="component" value="Unassembled WGS sequence"/>
</dbReference>
<proteinExistence type="predicted"/>
<accession>A0ACC0DEY1</accession>
<protein>
    <submittedName>
        <fullName evidence="1">Uncharacterized protein</fullName>
    </submittedName>
</protein>
<sequence length="637" mass="72095">MAKRIKRSRAGDKVVERLKWQPEEEHHLLAWLDHCIKYMDRKGFNRTVAGHMSTVTERILTQEQCERKVKSLWNTWGSQSKIPKIWLEGSSSLVGLDEEEKQQIQQICDGLQESSFRGRLRSSSRRSRDTSPLTPLSSAASTPSTSRRQPGSKDRSKYRDNNVLFPGLKRRRSLSKPPDLTFEVPNTDSSTLESEEEGNKPVLHDRISHCSPAATSHRSIGVQYNDEPLVSHGLILPAKESEKQTRLMAEKEARIKEQQYEIFRLENDLSATRSHYENMLRRLDNPNDSLHNPESLYKLQNDNSVLNRLLVDIRKSQPNRLHIRADPLGPATSAIRNDLDWLEGDIATASTTLGCSTSTIEPLSETPVRLRELIARVSGMSVQQFNAHMISTGISGRSLFRSLAAALVCELAFEPSFPEPLDVGSLLLHEYREQVLMKGDQSTLESLDILAHKSLFSSPYFVSKVIPGKSRELAFEVYQLLTQWNCHGTQNQSLDLGLEGPKEGLFEPVFTKALTMKVQLLLSKSYYTLVFPVPGANFNPEIMRRHTPNHDTYASQGLWSHPDLDGSSAQPKKEEEVIKLCLFPALYAYRKHADEGLLHSQKTDIKRHVVNYHNFLVDNDGLTMGEPTIISKAMVLL</sequence>
<comment type="caution">
    <text evidence="1">The sequence shown here is derived from an EMBL/GenBank/DDBJ whole genome shotgun (WGS) entry which is preliminary data.</text>
</comment>
<name>A0ACC0DEY1_9PEZI</name>
<reference evidence="1 2" key="1">
    <citation type="journal article" date="2022" name="New Phytol.">
        <title>Ecological generalism drives hyperdiversity of secondary metabolite gene clusters in xylarialean endophytes.</title>
        <authorList>
            <person name="Franco M.E.E."/>
            <person name="Wisecaver J.H."/>
            <person name="Arnold A.E."/>
            <person name="Ju Y.M."/>
            <person name="Slot J.C."/>
            <person name="Ahrendt S."/>
            <person name="Moore L.P."/>
            <person name="Eastman K.E."/>
            <person name="Scott K."/>
            <person name="Konkel Z."/>
            <person name="Mondo S.J."/>
            <person name="Kuo A."/>
            <person name="Hayes R.D."/>
            <person name="Haridas S."/>
            <person name="Andreopoulos B."/>
            <person name="Riley R."/>
            <person name="LaButti K."/>
            <person name="Pangilinan J."/>
            <person name="Lipzen A."/>
            <person name="Amirebrahimi M."/>
            <person name="Yan J."/>
            <person name="Adam C."/>
            <person name="Keymanesh K."/>
            <person name="Ng V."/>
            <person name="Louie K."/>
            <person name="Northen T."/>
            <person name="Drula E."/>
            <person name="Henrissat B."/>
            <person name="Hsieh H.M."/>
            <person name="Youens-Clark K."/>
            <person name="Lutzoni F."/>
            <person name="Miadlikowska J."/>
            <person name="Eastwood D.C."/>
            <person name="Hamelin R.C."/>
            <person name="Grigoriev I.V."/>
            <person name="U'Ren J.M."/>
        </authorList>
    </citation>
    <scope>NUCLEOTIDE SEQUENCE [LARGE SCALE GENOMIC DNA]</scope>
    <source>
        <strain evidence="1 2">ER1909</strain>
    </source>
</reference>
<evidence type="ECO:0000313" key="1">
    <source>
        <dbReference type="EMBL" id="KAI6091252.1"/>
    </source>
</evidence>
<organism evidence="1 2">
    <name type="scientific">Hypoxylon rubiginosum</name>
    <dbReference type="NCBI Taxonomy" id="110542"/>
    <lineage>
        <taxon>Eukaryota</taxon>
        <taxon>Fungi</taxon>
        <taxon>Dikarya</taxon>
        <taxon>Ascomycota</taxon>
        <taxon>Pezizomycotina</taxon>
        <taxon>Sordariomycetes</taxon>
        <taxon>Xylariomycetidae</taxon>
        <taxon>Xylariales</taxon>
        <taxon>Hypoxylaceae</taxon>
        <taxon>Hypoxylon</taxon>
    </lineage>
</organism>
<gene>
    <name evidence="1" type="ORF">F4821DRAFT_281187</name>
</gene>
<dbReference type="EMBL" id="MU394287">
    <property type="protein sequence ID" value="KAI6091252.1"/>
    <property type="molecule type" value="Genomic_DNA"/>
</dbReference>
<evidence type="ECO:0000313" key="2">
    <source>
        <dbReference type="Proteomes" id="UP001497680"/>
    </source>
</evidence>